<dbReference type="Proteomes" id="UP000523795">
    <property type="component" value="Unassembled WGS sequence"/>
</dbReference>
<evidence type="ECO:0000256" key="4">
    <source>
        <dbReference type="ARBA" id="ARBA00022723"/>
    </source>
</evidence>
<reference evidence="14 15" key="1">
    <citation type="submission" date="2020-04" db="EMBL/GenBank/DDBJ databases">
        <authorList>
            <person name="Liu S."/>
        </authorList>
    </citation>
    <scope>NUCLEOTIDE SEQUENCE [LARGE SCALE GENOMIC DNA]</scope>
    <source>
        <strain evidence="14 15">CGMCC 1.15091</strain>
    </source>
</reference>
<comment type="pathway">
    <text evidence="2 10 12">Cofactor biosynthesis; thiamine diphosphate biosynthesis; thiamine phosphate from 4-amino-2-methyl-5-diphosphomethylpyrimidine and 4-methyl-5-(2-phosphoethyl)-thiazole: step 1/1.</text>
</comment>
<evidence type="ECO:0000256" key="8">
    <source>
        <dbReference type="ARBA" id="ARBA00047851"/>
    </source>
</evidence>
<feature type="binding site" evidence="10">
    <location>
        <position position="178"/>
    </location>
    <ligand>
        <name>2-[(2R,5Z)-2-carboxy-4-methylthiazol-5(2H)-ylidene]ethyl phosphate</name>
        <dbReference type="ChEBI" id="CHEBI:62899"/>
    </ligand>
</feature>
<sequence length="219" mass="21614">MMVRRDPATYLPLYLVTDTRLCGDRGTAAVVAEAVAGGVTCVQVRDKDAPARDLLALLTSVAEAAAGRVPVLLNDRVDVYLAARAAGAAVDGVHIGQSDLPPQLVRRLAGGDAIIGLSAASTAELREPAGFAAGTVDYLGVGANHPTSTKPDHPRPLGVAGFAAAAAAAPLPCVAIGGISAADVPGLKAAGAAGVAVVSAICAAADPAAAARELAAQWS</sequence>
<dbReference type="HAMAP" id="MF_00097">
    <property type="entry name" value="TMP_synthase"/>
    <property type="match status" value="1"/>
</dbReference>
<feature type="binding site" evidence="10">
    <location>
        <position position="118"/>
    </location>
    <ligand>
        <name>4-amino-2-methyl-5-(diphosphooxymethyl)pyrimidine</name>
        <dbReference type="ChEBI" id="CHEBI:57841"/>
    </ligand>
</feature>
<comment type="catalytic activity">
    <reaction evidence="7 10 11">
        <text>4-methyl-5-(2-phosphooxyethyl)-thiazole + 4-amino-2-methyl-5-(diphosphooxymethyl)pyrimidine + H(+) = thiamine phosphate + diphosphate</text>
        <dbReference type="Rhea" id="RHEA:22328"/>
        <dbReference type="ChEBI" id="CHEBI:15378"/>
        <dbReference type="ChEBI" id="CHEBI:33019"/>
        <dbReference type="ChEBI" id="CHEBI:37575"/>
        <dbReference type="ChEBI" id="CHEBI:57841"/>
        <dbReference type="ChEBI" id="CHEBI:58296"/>
        <dbReference type="EC" id="2.5.1.3"/>
    </reaction>
</comment>
<keyword evidence="3 10" id="KW-0808">Transferase</keyword>
<dbReference type="InterPro" id="IPR034291">
    <property type="entry name" value="TMP_synthase"/>
</dbReference>
<dbReference type="Gene3D" id="3.20.20.70">
    <property type="entry name" value="Aldolase class I"/>
    <property type="match status" value="1"/>
</dbReference>
<accession>A0ABX1JRT3</accession>
<dbReference type="PANTHER" id="PTHR20857:SF15">
    <property type="entry name" value="THIAMINE-PHOSPHATE SYNTHASE"/>
    <property type="match status" value="1"/>
</dbReference>
<protein>
    <recommendedName>
        <fullName evidence="10">Thiamine-phosphate synthase</fullName>
        <shortName evidence="10">TP synthase</shortName>
        <shortName evidence="10">TPS</shortName>
        <ecNumber evidence="10">2.5.1.3</ecNumber>
    </recommendedName>
    <alternativeName>
        <fullName evidence="10">Thiamine-phosphate pyrophosphorylase</fullName>
        <shortName evidence="10">TMP pyrophosphorylase</shortName>
        <shortName evidence="10">TMP-PPase</shortName>
    </alternativeName>
</protein>
<evidence type="ECO:0000256" key="2">
    <source>
        <dbReference type="ARBA" id="ARBA00005165"/>
    </source>
</evidence>
<feature type="binding site" evidence="10">
    <location>
        <begin position="43"/>
        <end position="47"/>
    </location>
    <ligand>
        <name>4-amino-2-methyl-5-(diphosphooxymethyl)pyrimidine</name>
        <dbReference type="ChEBI" id="CHEBI:57841"/>
    </ligand>
</feature>
<evidence type="ECO:0000256" key="3">
    <source>
        <dbReference type="ARBA" id="ARBA00022679"/>
    </source>
</evidence>
<evidence type="ECO:0000256" key="12">
    <source>
        <dbReference type="RuleBase" id="RU004253"/>
    </source>
</evidence>
<dbReference type="EMBL" id="JAAZSR010000161">
    <property type="protein sequence ID" value="NKX51026.1"/>
    <property type="molecule type" value="Genomic_DNA"/>
</dbReference>
<gene>
    <name evidence="10 14" type="primary">thiE</name>
    <name evidence="14" type="ORF">HER39_10720</name>
</gene>
<keyword evidence="5 10" id="KW-0460">Magnesium</keyword>
<dbReference type="CDD" id="cd00564">
    <property type="entry name" value="TMP_TenI"/>
    <property type="match status" value="1"/>
</dbReference>
<comment type="similarity">
    <text evidence="10 11">Belongs to the thiamine-phosphate synthase family.</text>
</comment>
<feature type="binding site" evidence="10">
    <location>
        <position position="75"/>
    </location>
    <ligand>
        <name>Mg(2+)</name>
        <dbReference type="ChEBI" id="CHEBI:18420"/>
    </ligand>
</feature>
<dbReference type="InterPro" id="IPR022998">
    <property type="entry name" value="ThiamineP_synth_TenI"/>
</dbReference>
<dbReference type="InterPro" id="IPR013785">
    <property type="entry name" value="Aldolase_TIM"/>
</dbReference>
<evidence type="ECO:0000313" key="15">
    <source>
        <dbReference type="Proteomes" id="UP000523795"/>
    </source>
</evidence>
<keyword evidence="6 10" id="KW-0784">Thiamine biosynthesis</keyword>
<organism evidence="14 15">
    <name type="scientific">Arthrobacter deserti</name>
    <dbReference type="NCBI Taxonomy" id="1742687"/>
    <lineage>
        <taxon>Bacteria</taxon>
        <taxon>Bacillati</taxon>
        <taxon>Actinomycetota</taxon>
        <taxon>Actinomycetes</taxon>
        <taxon>Micrococcales</taxon>
        <taxon>Micrococcaceae</taxon>
        <taxon>Arthrobacter</taxon>
    </lineage>
</organism>
<name>A0ABX1JRT3_9MICC</name>
<dbReference type="Pfam" id="PF02581">
    <property type="entry name" value="TMP-TENI"/>
    <property type="match status" value="1"/>
</dbReference>
<dbReference type="InterPro" id="IPR036206">
    <property type="entry name" value="ThiamineP_synth_sf"/>
</dbReference>
<evidence type="ECO:0000313" key="14">
    <source>
        <dbReference type="EMBL" id="NKX51026.1"/>
    </source>
</evidence>
<comment type="caution">
    <text evidence="14">The sequence shown here is derived from an EMBL/GenBank/DDBJ whole genome shotgun (WGS) entry which is preliminary data.</text>
</comment>
<dbReference type="SUPFAM" id="SSF51391">
    <property type="entry name" value="Thiamin phosphate synthase"/>
    <property type="match status" value="1"/>
</dbReference>
<feature type="binding site" evidence="10">
    <location>
        <begin position="198"/>
        <end position="199"/>
    </location>
    <ligand>
        <name>2-[(2R,5Z)-2-carboxy-4-methylthiazol-5(2H)-ylidene]ethyl phosphate</name>
        <dbReference type="ChEBI" id="CHEBI:62899"/>
    </ligand>
</feature>
<keyword evidence="4 10" id="KW-0479">Metal-binding</keyword>
<evidence type="ECO:0000259" key="13">
    <source>
        <dbReference type="Pfam" id="PF02581"/>
    </source>
</evidence>
<evidence type="ECO:0000256" key="7">
    <source>
        <dbReference type="ARBA" id="ARBA00047334"/>
    </source>
</evidence>
<evidence type="ECO:0000256" key="10">
    <source>
        <dbReference type="HAMAP-Rule" id="MF_00097"/>
    </source>
</evidence>
<feature type="binding site" evidence="10">
    <location>
        <position position="74"/>
    </location>
    <ligand>
        <name>4-amino-2-methyl-5-(diphosphooxymethyl)pyrimidine</name>
        <dbReference type="ChEBI" id="CHEBI:57841"/>
    </ligand>
</feature>
<keyword evidence="15" id="KW-1185">Reference proteome</keyword>
<feature type="binding site" evidence="10">
    <location>
        <begin position="147"/>
        <end position="149"/>
    </location>
    <ligand>
        <name>2-[(2R,5Z)-2-carboxy-4-methylthiazol-5(2H)-ylidene]ethyl phosphate</name>
        <dbReference type="ChEBI" id="CHEBI:62899"/>
    </ligand>
</feature>
<evidence type="ECO:0000256" key="5">
    <source>
        <dbReference type="ARBA" id="ARBA00022842"/>
    </source>
</evidence>
<dbReference type="NCBIfam" id="TIGR00693">
    <property type="entry name" value="thiE"/>
    <property type="match status" value="1"/>
</dbReference>
<dbReference type="EC" id="2.5.1.3" evidence="10"/>
<evidence type="ECO:0000256" key="1">
    <source>
        <dbReference type="ARBA" id="ARBA00003814"/>
    </source>
</evidence>
<feature type="domain" description="Thiamine phosphate synthase/TenI" evidence="13">
    <location>
        <begin position="13"/>
        <end position="201"/>
    </location>
</feature>
<comment type="cofactor">
    <cofactor evidence="10">
        <name>Mg(2+)</name>
        <dbReference type="ChEBI" id="CHEBI:18420"/>
    </cofactor>
    <text evidence="10">Binds 1 Mg(2+) ion per subunit.</text>
</comment>
<comment type="function">
    <text evidence="1 10">Condenses 4-methyl-5-(beta-hydroxyethyl)thiazole monophosphate (THZ-P) and 2-methyl-4-amino-5-hydroxymethyl pyrimidine pyrophosphate (HMP-PP) to form thiamine monophosphate (TMP).</text>
</comment>
<comment type="catalytic activity">
    <reaction evidence="8 10 11">
        <text>2-(2-carboxy-4-methylthiazol-5-yl)ethyl phosphate + 4-amino-2-methyl-5-(diphosphooxymethyl)pyrimidine + 2 H(+) = thiamine phosphate + CO2 + diphosphate</text>
        <dbReference type="Rhea" id="RHEA:47848"/>
        <dbReference type="ChEBI" id="CHEBI:15378"/>
        <dbReference type="ChEBI" id="CHEBI:16526"/>
        <dbReference type="ChEBI" id="CHEBI:33019"/>
        <dbReference type="ChEBI" id="CHEBI:37575"/>
        <dbReference type="ChEBI" id="CHEBI:57841"/>
        <dbReference type="ChEBI" id="CHEBI:62890"/>
        <dbReference type="EC" id="2.5.1.3"/>
    </reaction>
</comment>
<dbReference type="PANTHER" id="PTHR20857">
    <property type="entry name" value="THIAMINE-PHOSPHATE PYROPHOSPHORYLASE"/>
    <property type="match status" value="1"/>
</dbReference>
<dbReference type="GO" id="GO:0004789">
    <property type="term" value="F:thiamine-phosphate diphosphorylase activity"/>
    <property type="evidence" value="ECO:0007669"/>
    <property type="project" value="UniProtKB-EC"/>
</dbReference>
<comment type="catalytic activity">
    <reaction evidence="9 10 11">
        <text>2-[(2R,5Z)-2-carboxy-4-methylthiazol-5(2H)-ylidene]ethyl phosphate + 4-amino-2-methyl-5-(diphosphooxymethyl)pyrimidine + 2 H(+) = thiamine phosphate + CO2 + diphosphate</text>
        <dbReference type="Rhea" id="RHEA:47844"/>
        <dbReference type="ChEBI" id="CHEBI:15378"/>
        <dbReference type="ChEBI" id="CHEBI:16526"/>
        <dbReference type="ChEBI" id="CHEBI:33019"/>
        <dbReference type="ChEBI" id="CHEBI:37575"/>
        <dbReference type="ChEBI" id="CHEBI:57841"/>
        <dbReference type="ChEBI" id="CHEBI:62899"/>
        <dbReference type="EC" id="2.5.1.3"/>
    </reaction>
</comment>
<evidence type="ECO:0000256" key="6">
    <source>
        <dbReference type="ARBA" id="ARBA00022977"/>
    </source>
</evidence>
<proteinExistence type="inferred from homology"/>
<feature type="binding site" evidence="10">
    <location>
        <position position="99"/>
    </location>
    <ligand>
        <name>Mg(2+)</name>
        <dbReference type="ChEBI" id="CHEBI:18420"/>
    </ligand>
</feature>
<evidence type="ECO:0000256" key="11">
    <source>
        <dbReference type="RuleBase" id="RU003826"/>
    </source>
</evidence>
<evidence type="ECO:0000256" key="9">
    <source>
        <dbReference type="ARBA" id="ARBA00047883"/>
    </source>
</evidence>
<feature type="binding site" evidence="10">
    <location>
        <position position="150"/>
    </location>
    <ligand>
        <name>4-amino-2-methyl-5-(diphosphooxymethyl)pyrimidine</name>
        <dbReference type="ChEBI" id="CHEBI:57841"/>
    </ligand>
</feature>